<reference evidence="1 2" key="1">
    <citation type="submission" date="2016-09" db="EMBL/GenBank/DDBJ databases">
        <title>Serratia marcescens MSU-97 and epiphytic antimycotic-producing bacteria.</title>
        <authorList>
            <person name="Matilla M.A."/>
        </authorList>
    </citation>
    <scope>NUCLEOTIDE SEQUENCE [LARGE SCALE GENOMIC DNA]</scope>
    <source>
        <strain evidence="1 2">MSU-97</strain>
    </source>
</reference>
<organism evidence="1 2">
    <name type="scientific">Serratia marcescens</name>
    <dbReference type="NCBI Taxonomy" id="615"/>
    <lineage>
        <taxon>Bacteria</taxon>
        <taxon>Pseudomonadati</taxon>
        <taxon>Pseudomonadota</taxon>
        <taxon>Gammaproteobacteria</taxon>
        <taxon>Enterobacterales</taxon>
        <taxon>Yersiniaceae</taxon>
        <taxon>Serratia</taxon>
    </lineage>
</organism>
<protein>
    <submittedName>
        <fullName evidence="1">Uncharacterized protein</fullName>
    </submittedName>
</protein>
<dbReference type="RefSeq" id="WP_073529459.1">
    <property type="nucleotide sequence ID" value="NZ_MJAO01000004.1"/>
</dbReference>
<name>A0A1Q4P3P9_SERMA</name>
<dbReference type="AlphaFoldDB" id="A0A1Q4P3P9"/>
<dbReference type="Proteomes" id="UP000185770">
    <property type="component" value="Unassembled WGS sequence"/>
</dbReference>
<comment type="caution">
    <text evidence="1">The sequence shown here is derived from an EMBL/GenBank/DDBJ whole genome shotgun (WGS) entry which is preliminary data.</text>
</comment>
<dbReference type="OrthoDB" id="9791827at2"/>
<dbReference type="EMBL" id="MJAO01000004">
    <property type="protein sequence ID" value="OKB67750.1"/>
    <property type="molecule type" value="Genomic_DNA"/>
</dbReference>
<proteinExistence type="predicted"/>
<dbReference type="Pfam" id="PF14305">
    <property type="entry name" value="ATPgrasp_TupA"/>
    <property type="match status" value="1"/>
</dbReference>
<evidence type="ECO:0000313" key="1">
    <source>
        <dbReference type="EMBL" id="OKB67750.1"/>
    </source>
</evidence>
<accession>A0A1Q4P3P9</accession>
<sequence>MRKFVKYLYKVSPDFIYYQVSHYLVHGSFVNFLNPKRFSERIYHRMRYPREDFSLLADKVAVRDYISSRVSEKYLTPVIMITENFTEQDYLSLPQSFVIKTNNASQQVKIVGDKNRVSYKEIANTLNEWSKITYWKRFREKHYAKIPQQILVENLLDIERDGELIDYKVHVFNGNQPYLFVELLRGGPEPTSLEFLDRHAHHCFFTQKDIPQVNTLREKPEFWDEMIEVAQAVAADLDYCRVDFYLTRDRLYIGELTLTPGAGNEVFQPRSTNLLLGELMAKT</sequence>
<evidence type="ECO:0000313" key="2">
    <source>
        <dbReference type="Proteomes" id="UP000185770"/>
    </source>
</evidence>
<dbReference type="InterPro" id="IPR029465">
    <property type="entry name" value="ATPgrasp_TupA"/>
</dbReference>
<gene>
    <name evidence="1" type="ORF">BHU62_04730</name>
</gene>